<dbReference type="InterPro" id="IPR052927">
    <property type="entry name" value="DCC_oxidoreductase"/>
</dbReference>
<reference evidence="2" key="1">
    <citation type="submission" date="2018-05" db="EMBL/GenBank/DDBJ databases">
        <authorList>
            <person name="Lanie J.A."/>
            <person name="Ng W.-L."/>
            <person name="Kazmierczak K.M."/>
            <person name="Andrzejewski T.M."/>
            <person name="Davidsen T.M."/>
            <person name="Wayne K.J."/>
            <person name="Tettelin H."/>
            <person name="Glass J.I."/>
            <person name="Rusch D."/>
            <person name="Podicherti R."/>
            <person name="Tsui H.-C.T."/>
            <person name="Winkler M.E."/>
        </authorList>
    </citation>
    <scope>NUCLEOTIDE SEQUENCE</scope>
</reference>
<protein>
    <recommendedName>
        <fullName evidence="3">Thiol-disulfide oxidoreductase DCC</fullName>
    </recommendedName>
</protein>
<evidence type="ECO:0000256" key="1">
    <source>
        <dbReference type="SAM" id="Phobius"/>
    </source>
</evidence>
<dbReference type="PANTHER" id="PTHR33639">
    <property type="entry name" value="THIOL-DISULFIDE OXIDOREDUCTASE DCC"/>
    <property type="match status" value="1"/>
</dbReference>
<dbReference type="EMBL" id="UINC01000529">
    <property type="protein sequence ID" value="SUZ56888.1"/>
    <property type="molecule type" value="Genomic_DNA"/>
</dbReference>
<dbReference type="InterPro" id="IPR007263">
    <property type="entry name" value="DCC1-like"/>
</dbReference>
<keyword evidence="1" id="KW-1133">Transmembrane helix</keyword>
<feature type="transmembrane region" description="Helical" evidence="1">
    <location>
        <begin position="89"/>
        <end position="106"/>
    </location>
</feature>
<dbReference type="Pfam" id="PF04134">
    <property type="entry name" value="DCC1-like"/>
    <property type="match status" value="1"/>
</dbReference>
<dbReference type="GO" id="GO:0015035">
    <property type="term" value="F:protein-disulfide reductase activity"/>
    <property type="evidence" value="ECO:0007669"/>
    <property type="project" value="InterPro"/>
</dbReference>
<organism evidence="2">
    <name type="scientific">marine metagenome</name>
    <dbReference type="NCBI Taxonomy" id="408172"/>
    <lineage>
        <taxon>unclassified sequences</taxon>
        <taxon>metagenomes</taxon>
        <taxon>ecological metagenomes</taxon>
    </lineage>
</organism>
<evidence type="ECO:0008006" key="3">
    <source>
        <dbReference type="Google" id="ProtNLM"/>
    </source>
</evidence>
<gene>
    <name evidence="2" type="ORF">METZ01_LOCUS9742</name>
</gene>
<dbReference type="PANTHER" id="PTHR33639:SF2">
    <property type="entry name" value="DUF393 DOMAIN-CONTAINING PROTEIN"/>
    <property type="match status" value="1"/>
</dbReference>
<dbReference type="AlphaFoldDB" id="A0A381NSR1"/>
<keyword evidence="1" id="KW-0812">Transmembrane</keyword>
<proteinExistence type="predicted"/>
<keyword evidence="1" id="KW-0472">Membrane</keyword>
<accession>A0A381NSR1</accession>
<name>A0A381NSR1_9ZZZZ</name>
<evidence type="ECO:0000313" key="2">
    <source>
        <dbReference type="EMBL" id="SUZ56888.1"/>
    </source>
</evidence>
<sequence>MTNMKNIFSKEIIIYDGICVLCNNVVRWVIKKDKDSLFLISNLQSKFIKKNFPDLNKFNSVAVIQIDGKILYKSMAIEHILKRLKKFSFIRIILHLFPLFISNFFYDIVERIRYSLFGKYKSCPVIEIEEDRFIF</sequence>